<accession>A0A401REG1</accession>
<gene>
    <name evidence="1" type="ORF">chiPu_0022221</name>
</gene>
<reference evidence="1 2" key="1">
    <citation type="journal article" date="2018" name="Nat. Ecol. Evol.">
        <title>Shark genomes provide insights into elasmobranch evolution and the origin of vertebrates.</title>
        <authorList>
            <person name="Hara Y"/>
            <person name="Yamaguchi K"/>
            <person name="Onimaru K"/>
            <person name="Kadota M"/>
            <person name="Koyanagi M"/>
            <person name="Keeley SD"/>
            <person name="Tatsumi K"/>
            <person name="Tanaka K"/>
            <person name="Motone F"/>
            <person name="Kageyama Y"/>
            <person name="Nozu R"/>
            <person name="Adachi N"/>
            <person name="Nishimura O"/>
            <person name="Nakagawa R"/>
            <person name="Tanegashima C"/>
            <person name="Kiyatake I"/>
            <person name="Matsumoto R"/>
            <person name="Murakumo K"/>
            <person name="Nishida K"/>
            <person name="Terakita A"/>
            <person name="Kuratani S"/>
            <person name="Sato K"/>
            <person name="Hyodo S Kuraku.S."/>
        </authorList>
    </citation>
    <scope>NUCLEOTIDE SEQUENCE [LARGE SCALE GENOMIC DNA]</scope>
</reference>
<dbReference type="Proteomes" id="UP000287033">
    <property type="component" value="Unassembled WGS sequence"/>
</dbReference>
<name>A0A401REG1_CHIPU</name>
<dbReference type="AlphaFoldDB" id="A0A401REG1"/>
<organism evidence="1 2">
    <name type="scientific">Chiloscyllium punctatum</name>
    <name type="common">Brownbanded bambooshark</name>
    <name type="synonym">Hemiscyllium punctatum</name>
    <dbReference type="NCBI Taxonomy" id="137246"/>
    <lineage>
        <taxon>Eukaryota</taxon>
        <taxon>Metazoa</taxon>
        <taxon>Chordata</taxon>
        <taxon>Craniata</taxon>
        <taxon>Vertebrata</taxon>
        <taxon>Chondrichthyes</taxon>
        <taxon>Elasmobranchii</taxon>
        <taxon>Galeomorphii</taxon>
        <taxon>Galeoidea</taxon>
        <taxon>Orectolobiformes</taxon>
        <taxon>Hemiscylliidae</taxon>
        <taxon>Chiloscyllium</taxon>
    </lineage>
</organism>
<protein>
    <submittedName>
        <fullName evidence="1">Uncharacterized protein</fullName>
    </submittedName>
</protein>
<keyword evidence="2" id="KW-1185">Reference proteome</keyword>
<sequence length="96" mass="10923">MSADWSAEHCWRSRLGMPLDIVDMEKDRGLVSMALATKIEWGWTHRLLLQEQIADWSAGICWQSYSPTVAQEQNVDGFTGPCSENKEWGLGHRTSQ</sequence>
<dbReference type="EMBL" id="BEZZ01006480">
    <property type="protein sequence ID" value="GCC16527.1"/>
    <property type="molecule type" value="Genomic_DNA"/>
</dbReference>
<evidence type="ECO:0000313" key="1">
    <source>
        <dbReference type="EMBL" id="GCC16527.1"/>
    </source>
</evidence>
<proteinExistence type="predicted"/>
<comment type="caution">
    <text evidence="1">The sequence shown here is derived from an EMBL/GenBank/DDBJ whole genome shotgun (WGS) entry which is preliminary data.</text>
</comment>
<evidence type="ECO:0000313" key="2">
    <source>
        <dbReference type="Proteomes" id="UP000287033"/>
    </source>
</evidence>